<proteinExistence type="inferred from homology"/>
<evidence type="ECO:0000313" key="3">
    <source>
        <dbReference type="Proteomes" id="UP001205105"/>
    </source>
</evidence>
<comment type="similarity">
    <text evidence="1">Belongs to the BolA/IbaG family.</text>
</comment>
<dbReference type="Proteomes" id="UP001205105">
    <property type="component" value="Unassembled WGS sequence"/>
</dbReference>
<dbReference type="InterPro" id="IPR002634">
    <property type="entry name" value="BolA"/>
</dbReference>
<organism evidence="2 3">
    <name type="scientific">Chlorella ohadii</name>
    <dbReference type="NCBI Taxonomy" id="2649997"/>
    <lineage>
        <taxon>Eukaryota</taxon>
        <taxon>Viridiplantae</taxon>
        <taxon>Chlorophyta</taxon>
        <taxon>core chlorophytes</taxon>
        <taxon>Trebouxiophyceae</taxon>
        <taxon>Chlorellales</taxon>
        <taxon>Chlorellaceae</taxon>
        <taxon>Chlorella clade</taxon>
        <taxon>Chlorella</taxon>
    </lineage>
</organism>
<keyword evidence="3" id="KW-1185">Reference proteome</keyword>
<protein>
    <recommendedName>
        <fullName evidence="4">Bola-like protein</fullName>
    </recommendedName>
</protein>
<sequence length="82" mass="8676">MGVSAADVEARLRSELAATDVQVQDIAGCGTSFEVHVVSPQFEGKRLLERHKLVNAALAPLMPEIHALSIKKAKSPAEAAAQ</sequence>
<dbReference type="InterPro" id="IPR036065">
    <property type="entry name" value="BolA-like_sf"/>
</dbReference>
<dbReference type="GO" id="GO:0051604">
    <property type="term" value="P:protein maturation"/>
    <property type="evidence" value="ECO:0007669"/>
    <property type="project" value="InterPro"/>
</dbReference>
<comment type="caution">
    <text evidence="2">The sequence shown here is derived from an EMBL/GenBank/DDBJ whole genome shotgun (WGS) entry which is preliminary data.</text>
</comment>
<dbReference type="PANTHER" id="PTHR12735">
    <property type="entry name" value="BOLA-LIKE PROTEIN-RELATED"/>
    <property type="match status" value="1"/>
</dbReference>
<evidence type="ECO:0000256" key="1">
    <source>
        <dbReference type="RuleBase" id="RU003860"/>
    </source>
</evidence>
<dbReference type="GO" id="GO:0051537">
    <property type="term" value="F:2 iron, 2 sulfur cluster binding"/>
    <property type="evidence" value="ECO:0007669"/>
    <property type="project" value="InterPro"/>
</dbReference>
<dbReference type="SUPFAM" id="SSF82657">
    <property type="entry name" value="BolA-like"/>
    <property type="match status" value="1"/>
</dbReference>
<dbReference type="GO" id="GO:0006879">
    <property type="term" value="P:intracellular iron ion homeostasis"/>
    <property type="evidence" value="ECO:0007669"/>
    <property type="project" value="InterPro"/>
</dbReference>
<dbReference type="Pfam" id="PF01722">
    <property type="entry name" value="BolA"/>
    <property type="match status" value="1"/>
</dbReference>
<dbReference type="GO" id="GO:0005634">
    <property type="term" value="C:nucleus"/>
    <property type="evidence" value="ECO:0007669"/>
    <property type="project" value="TreeGrafter"/>
</dbReference>
<gene>
    <name evidence="2" type="ORF">COHA_010083</name>
</gene>
<dbReference type="InterPro" id="IPR045115">
    <property type="entry name" value="BOL2"/>
</dbReference>
<dbReference type="Gene3D" id="3.10.20.90">
    <property type="entry name" value="Phosphatidylinositol 3-kinase Catalytic Subunit, Chain A, domain 1"/>
    <property type="match status" value="1"/>
</dbReference>
<dbReference type="GO" id="GO:0005829">
    <property type="term" value="C:cytosol"/>
    <property type="evidence" value="ECO:0007669"/>
    <property type="project" value="TreeGrafter"/>
</dbReference>
<dbReference type="AlphaFoldDB" id="A0AAD5DEE9"/>
<evidence type="ECO:0008006" key="4">
    <source>
        <dbReference type="Google" id="ProtNLM"/>
    </source>
</evidence>
<dbReference type="PANTHER" id="PTHR12735:SF27">
    <property type="entry name" value="BOLA-LIKE PROTEIN 2"/>
    <property type="match status" value="1"/>
</dbReference>
<reference evidence="2" key="1">
    <citation type="submission" date="2020-11" db="EMBL/GenBank/DDBJ databases">
        <title>Chlorella ohadii genome sequencing and assembly.</title>
        <authorList>
            <person name="Murik O."/>
            <person name="Treves H."/>
            <person name="Kedem I."/>
            <person name="Shotland Y."/>
            <person name="Kaplan A."/>
        </authorList>
    </citation>
    <scope>NUCLEOTIDE SEQUENCE</scope>
    <source>
        <strain evidence="2">1</strain>
    </source>
</reference>
<name>A0AAD5DEE9_9CHLO</name>
<evidence type="ECO:0000313" key="2">
    <source>
        <dbReference type="EMBL" id="KAI7836052.1"/>
    </source>
</evidence>
<dbReference type="PIRSF" id="PIRSF003113">
    <property type="entry name" value="BolA"/>
    <property type="match status" value="1"/>
</dbReference>
<dbReference type="EMBL" id="JADXDR010000208">
    <property type="protein sequence ID" value="KAI7836052.1"/>
    <property type="molecule type" value="Genomic_DNA"/>
</dbReference>
<accession>A0AAD5DEE9</accession>